<evidence type="ECO:0000313" key="13">
    <source>
        <dbReference type="EMBL" id="KAJ7323550.1"/>
    </source>
</evidence>
<evidence type="ECO:0000256" key="9">
    <source>
        <dbReference type="ARBA" id="ARBA00023034"/>
    </source>
</evidence>
<evidence type="ECO:0000256" key="8">
    <source>
        <dbReference type="ARBA" id="ARBA00022927"/>
    </source>
</evidence>
<keyword evidence="9" id="KW-0333">Golgi apparatus</keyword>
<dbReference type="GO" id="GO:0005525">
    <property type="term" value="F:GTP binding"/>
    <property type="evidence" value="ECO:0007669"/>
    <property type="project" value="UniProtKB-KW"/>
</dbReference>
<dbReference type="GO" id="GO:0005783">
    <property type="term" value="C:endoplasmic reticulum"/>
    <property type="evidence" value="ECO:0007669"/>
    <property type="project" value="UniProtKB-SubCell"/>
</dbReference>
<keyword evidence="8" id="KW-0653">Protein transport</keyword>
<evidence type="ECO:0000256" key="4">
    <source>
        <dbReference type="ARBA" id="ARBA00022448"/>
    </source>
</evidence>
<evidence type="ECO:0000256" key="5">
    <source>
        <dbReference type="ARBA" id="ARBA00022741"/>
    </source>
</evidence>
<keyword evidence="4" id="KW-0813">Transport</keyword>
<accession>A0AAD7EHE8</accession>
<dbReference type="SMART" id="SM00178">
    <property type="entry name" value="SAR"/>
    <property type="match status" value="1"/>
</dbReference>
<keyword evidence="7" id="KW-0931">ER-Golgi transport</keyword>
<evidence type="ECO:0000256" key="3">
    <source>
        <dbReference type="ARBA" id="ARBA00007507"/>
    </source>
</evidence>
<protein>
    <submittedName>
        <fullName evidence="13">ADP-ribosylation factor family-domain-containing protein</fullName>
    </submittedName>
</protein>
<dbReference type="PROSITE" id="PS51417">
    <property type="entry name" value="ARF"/>
    <property type="match status" value="1"/>
</dbReference>
<evidence type="ECO:0000256" key="11">
    <source>
        <dbReference type="PIRSR" id="PIRSR606687-2"/>
    </source>
</evidence>
<dbReference type="Pfam" id="PF00025">
    <property type="entry name" value="Arf"/>
    <property type="match status" value="1"/>
</dbReference>
<dbReference type="SUPFAM" id="SSF52540">
    <property type="entry name" value="P-loop containing nucleoside triphosphate hydrolases"/>
    <property type="match status" value="1"/>
</dbReference>
<reference evidence="13" key="1">
    <citation type="submission" date="2023-03" db="EMBL/GenBank/DDBJ databases">
        <title>Massive genome expansion in bonnet fungi (Mycena s.s.) driven by repeated elements and novel gene families across ecological guilds.</title>
        <authorList>
            <consortium name="Lawrence Berkeley National Laboratory"/>
            <person name="Harder C.B."/>
            <person name="Miyauchi S."/>
            <person name="Viragh M."/>
            <person name="Kuo A."/>
            <person name="Thoen E."/>
            <person name="Andreopoulos B."/>
            <person name="Lu D."/>
            <person name="Skrede I."/>
            <person name="Drula E."/>
            <person name="Henrissat B."/>
            <person name="Morin E."/>
            <person name="Kohler A."/>
            <person name="Barry K."/>
            <person name="LaButti K."/>
            <person name="Morin E."/>
            <person name="Salamov A."/>
            <person name="Lipzen A."/>
            <person name="Mereny Z."/>
            <person name="Hegedus B."/>
            <person name="Baldrian P."/>
            <person name="Stursova M."/>
            <person name="Weitz H."/>
            <person name="Taylor A."/>
            <person name="Grigoriev I.V."/>
            <person name="Nagy L.G."/>
            <person name="Martin F."/>
            <person name="Kauserud H."/>
        </authorList>
    </citation>
    <scope>NUCLEOTIDE SEQUENCE</scope>
    <source>
        <strain evidence="13">CBHHK002</strain>
    </source>
</reference>
<dbReference type="PANTHER" id="PTHR45684">
    <property type="entry name" value="RE74312P"/>
    <property type="match status" value="1"/>
</dbReference>
<dbReference type="Proteomes" id="UP001218218">
    <property type="component" value="Unassembled WGS sequence"/>
</dbReference>
<comment type="subcellular location">
    <subcellularLocation>
        <location evidence="1">Endoplasmic reticulum</location>
    </subcellularLocation>
    <subcellularLocation>
        <location evidence="2">Golgi apparatus</location>
    </subcellularLocation>
</comment>
<keyword evidence="5 11" id="KW-0547">Nucleotide-binding</keyword>
<dbReference type="GO" id="GO:0006886">
    <property type="term" value="P:intracellular protein transport"/>
    <property type="evidence" value="ECO:0007669"/>
    <property type="project" value="InterPro"/>
</dbReference>
<evidence type="ECO:0000256" key="10">
    <source>
        <dbReference type="ARBA" id="ARBA00023134"/>
    </source>
</evidence>
<dbReference type="AlphaFoldDB" id="A0AAD7EHE8"/>
<dbReference type="GO" id="GO:0016192">
    <property type="term" value="P:vesicle-mediated transport"/>
    <property type="evidence" value="ECO:0007669"/>
    <property type="project" value="UniProtKB-KW"/>
</dbReference>
<keyword evidence="14" id="KW-1185">Reference proteome</keyword>
<evidence type="ECO:0000256" key="12">
    <source>
        <dbReference type="PIRSR" id="PIRSR606689-1"/>
    </source>
</evidence>
<dbReference type="GO" id="GO:0005794">
    <property type="term" value="C:Golgi apparatus"/>
    <property type="evidence" value="ECO:0007669"/>
    <property type="project" value="UniProtKB-SubCell"/>
</dbReference>
<dbReference type="EMBL" id="JARIHO010000046">
    <property type="protein sequence ID" value="KAJ7323550.1"/>
    <property type="molecule type" value="Genomic_DNA"/>
</dbReference>
<dbReference type="PRINTS" id="PR00328">
    <property type="entry name" value="SAR1GTPBP"/>
</dbReference>
<sequence length="160" mass="17467">MVACTQSPMRKRPGCFVQPTLMPSWEEFTIGSLKVSSFDLGGHPRGRRLWTDYFSVADAIVYLVDIADAARLPEATAELAALLAAPELSNVPFLNLGTKIDIPSAISEDELRAALGLPPTTGKSDAHIPGTVNRPIEVFMCSAPRKTGYEEGFEWLSRFL</sequence>
<name>A0AAD7EHE8_9AGAR</name>
<dbReference type="InterPro" id="IPR027417">
    <property type="entry name" value="P-loop_NTPase"/>
</dbReference>
<dbReference type="PROSITE" id="PS51422">
    <property type="entry name" value="SAR1"/>
    <property type="match status" value="1"/>
</dbReference>
<dbReference type="InterPro" id="IPR006689">
    <property type="entry name" value="Small_GTPase_ARF/SAR"/>
</dbReference>
<proteinExistence type="inferred from homology"/>
<organism evidence="13 14">
    <name type="scientific">Mycena albidolilacea</name>
    <dbReference type="NCBI Taxonomy" id="1033008"/>
    <lineage>
        <taxon>Eukaryota</taxon>
        <taxon>Fungi</taxon>
        <taxon>Dikarya</taxon>
        <taxon>Basidiomycota</taxon>
        <taxon>Agaricomycotina</taxon>
        <taxon>Agaricomycetes</taxon>
        <taxon>Agaricomycetidae</taxon>
        <taxon>Agaricales</taxon>
        <taxon>Marasmiineae</taxon>
        <taxon>Mycenaceae</taxon>
        <taxon>Mycena</taxon>
    </lineage>
</organism>
<evidence type="ECO:0000256" key="7">
    <source>
        <dbReference type="ARBA" id="ARBA00022892"/>
    </source>
</evidence>
<gene>
    <name evidence="13" type="ORF">DFH08DRAFT_752869</name>
</gene>
<evidence type="ECO:0000256" key="2">
    <source>
        <dbReference type="ARBA" id="ARBA00004555"/>
    </source>
</evidence>
<keyword evidence="6" id="KW-0256">Endoplasmic reticulum</keyword>
<evidence type="ECO:0000256" key="6">
    <source>
        <dbReference type="ARBA" id="ARBA00022824"/>
    </source>
</evidence>
<comment type="similarity">
    <text evidence="3">Belongs to the small GTPase superfamily. SAR1 family.</text>
</comment>
<keyword evidence="10 12" id="KW-0342">GTP-binding</keyword>
<dbReference type="Gene3D" id="3.40.50.300">
    <property type="entry name" value="P-loop containing nucleotide triphosphate hydrolases"/>
    <property type="match status" value="1"/>
</dbReference>
<evidence type="ECO:0000313" key="14">
    <source>
        <dbReference type="Proteomes" id="UP001218218"/>
    </source>
</evidence>
<feature type="binding site" evidence="12">
    <location>
        <position position="42"/>
    </location>
    <ligand>
        <name>GTP</name>
        <dbReference type="ChEBI" id="CHEBI:37565"/>
    </ligand>
</feature>
<comment type="caution">
    <text evidence="13">The sequence shown here is derived from an EMBL/GenBank/DDBJ whole genome shotgun (WGS) entry which is preliminary data.</text>
</comment>
<evidence type="ECO:0000256" key="1">
    <source>
        <dbReference type="ARBA" id="ARBA00004240"/>
    </source>
</evidence>
<feature type="binding site" evidence="11">
    <location>
        <position position="101"/>
    </location>
    <ligand>
        <name>GTP</name>
        <dbReference type="ChEBI" id="CHEBI:37565"/>
    </ligand>
</feature>
<dbReference type="InterPro" id="IPR006687">
    <property type="entry name" value="Small_GTPase_SAR1"/>
</dbReference>
<feature type="binding site" evidence="11">
    <location>
        <position position="99"/>
    </location>
    <ligand>
        <name>GTP</name>
        <dbReference type="ChEBI" id="CHEBI:37565"/>
    </ligand>
</feature>
<dbReference type="GO" id="GO:0003924">
    <property type="term" value="F:GTPase activity"/>
    <property type="evidence" value="ECO:0007669"/>
    <property type="project" value="InterPro"/>
</dbReference>